<evidence type="ECO:0000256" key="1">
    <source>
        <dbReference type="ARBA" id="ARBA00022679"/>
    </source>
</evidence>
<evidence type="ECO:0000256" key="2">
    <source>
        <dbReference type="ARBA" id="ARBA00023315"/>
    </source>
</evidence>
<dbReference type="Gene3D" id="3.30.559.10">
    <property type="entry name" value="Chloramphenicol acetyltransferase-like domain"/>
    <property type="match status" value="2"/>
</dbReference>
<keyword evidence="2" id="KW-0012">Acyltransferase</keyword>
<dbReference type="PANTHER" id="PTHR31625">
    <property type="match status" value="1"/>
</dbReference>
<gene>
    <name evidence="3" type="ORF">JRO89_XSUnG0027700</name>
</gene>
<dbReference type="InterPro" id="IPR051504">
    <property type="entry name" value="Plant_metabolite_acyltrans"/>
</dbReference>
<accession>A0ABQ8H051</accession>
<dbReference type="InterPro" id="IPR023213">
    <property type="entry name" value="CAT-like_dom_sf"/>
</dbReference>
<dbReference type="Proteomes" id="UP000827721">
    <property type="component" value="Unassembled WGS sequence"/>
</dbReference>
<comment type="caution">
    <text evidence="3">The sequence shown here is derived from an EMBL/GenBank/DDBJ whole genome shotgun (WGS) entry which is preliminary data.</text>
</comment>
<sequence length="458" mass="51457">MMEASRVKVIDQSQVAPPPGSVSTTTVPLTFFDILWLSCNTMQRIFFYELPYPALHYTQTVLPRLKESLSLTLRHFFPFAAKLMCPPPPHQPYIVYNEGDAVQVTVAESDADLLNHFVGNHARDVKTLKSFFPELSFVSLASNDTQVAPNMAIQFTVFPNSGISIGVTFNHVVADGRSVQHFMKSWAAIHRSQREDLTSFSLPYCKRDVIKDTQGLSSVLLKDLRNINTEDLLRDFGGDVLADNVLTTFTMKRAKIEQMKRWITTQSENDDELGQVHMSTYVVTCAFTWVNIMKLREKIRGSSDNDDMLYSLLFGADCRERFELSIPGTYFGNCLTHVCVSVKRRELMGEAGIGIAARAIGRKISELGKGALRGAEKWASNFTEVFKHQRVVTVAGSPKFRVYETDFGWGRPKKSDMVHIPPYSGFSLAENIEDDGGIDIGMVIGLDKLHLFNALFEQ</sequence>
<name>A0ABQ8H051_9ROSI</name>
<reference evidence="3 4" key="1">
    <citation type="submission" date="2021-02" db="EMBL/GenBank/DDBJ databases">
        <title>Plant Genome Project.</title>
        <authorList>
            <person name="Zhang R.-G."/>
        </authorList>
    </citation>
    <scope>NUCLEOTIDE SEQUENCE [LARGE SCALE GENOMIC DNA]</scope>
    <source>
        <tissue evidence="3">Leaves</tissue>
    </source>
</reference>
<dbReference type="Pfam" id="PF02458">
    <property type="entry name" value="Transferase"/>
    <property type="match status" value="1"/>
</dbReference>
<protein>
    <submittedName>
        <fullName evidence="3">Uncharacterized protein</fullName>
    </submittedName>
</protein>
<evidence type="ECO:0000313" key="4">
    <source>
        <dbReference type="Proteomes" id="UP000827721"/>
    </source>
</evidence>
<proteinExistence type="predicted"/>
<evidence type="ECO:0000313" key="3">
    <source>
        <dbReference type="EMBL" id="KAH7529550.1"/>
    </source>
</evidence>
<keyword evidence="4" id="KW-1185">Reference proteome</keyword>
<organism evidence="3 4">
    <name type="scientific">Xanthoceras sorbifolium</name>
    <dbReference type="NCBI Taxonomy" id="99658"/>
    <lineage>
        <taxon>Eukaryota</taxon>
        <taxon>Viridiplantae</taxon>
        <taxon>Streptophyta</taxon>
        <taxon>Embryophyta</taxon>
        <taxon>Tracheophyta</taxon>
        <taxon>Spermatophyta</taxon>
        <taxon>Magnoliopsida</taxon>
        <taxon>eudicotyledons</taxon>
        <taxon>Gunneridae</taxon>
        <taxon>Pentapetalae</taxon>
        <taxon>rosids</taxon>
        <taxon>malvids</taxon>
        <taxon>Sapindales</taxon>
        <taxon>Sapindaceae</taxon>
        <taxon>Xanthoceroideae</taxon>
        <taxon>Xanthoceras</taxon>
    </lineage>
</organism>
<dbReference type="EMBL" id="JAFEMO010000048">
    <property type="protein sequence ID" value="KAH7529550.1"/>
    <property type="molecule type" value="Genomic_DNA"/>
</dbReference>
<keyword evidence="1" id="KW-0808">Transferase</keyword>